<dbReference type="NCBIfam" id="TIGR00254">
    <property type="entry name" value="GGDEF"/>
    <property type="match status" value="1"/>
</dbReference>
<evidence type="ECO:0000256" key="1">
    <source>
        <dbReference type="ARBA" id="ARBA00001946"/>
    </source>
</evidence>
<evidence type="ECO:0000256" key="9">
    <source>
        <dbReference type="SAM" id="Phobius"/>
    </source>
</evidence>
<keyword evidence="9" id="KW-0472">Membrane</keyword>
<evidence type="ECO:0000259" key="10">
    <source>
        <dbReference type="PROSITE" id="PS50112"/>
    </source>
</evidence>
<keyword evidence="3" id="KW-0597">Phosphoprotein</keyword>
<dbReference type="EMBL" id="MTSM01000002">
    <property type="protein sequence ID" value="OPX56656.1"/>
    <property type="molecule type" value="Genomic_DNA"/>
</dbReference>
<comment type="subcellular location">
    <subcellularLocation>
        <location evidence="2">Membrane</location>
    </subcellularLocation>
</comment>
<dbReference type="InterPro" id="IPR043128">
    <property type="entry name" value="Rev_trsase/Diguanyl_cyclase"/>
</dbReference>
<dbReference type="Gene3D" id="3.30.70.270">
    <property type="match status" value="1"/>
</dbReference>
<feature type="domain" description="GGDEF" evidence="12">
    <location>
        <begin position="524"/>
        <end position="655"/>
    </location>
</feature>
<dbReference type="GO" id="GO:0000160">
    <property type="term" value="P:phosphorelay signal transduction system"/>
    <property type="evidence" value="ECO:0007669"/>
    <property type="project" value="UniProtKB-KW"/>
</dbReference>
<dbReference type="FunFam" id="3.30.70.270:FF:000001">
    <property type="entry name" value="Diguanylate cyclase domain protein"/>
    <property type="match status" value="1"/>
</dbReference>
<dbReference type="RefSeq" id="WP_078744085.1">
    <property type="nucleotide sequence ID" value="NZ_FUXG01000002.1"/>
</dbReference>
<keyword evidence="9" id="KW-0812">Transmembrane</keyword>
<comment type="caution">
    <text evidence="13">The sequence shown here is derived from an EMBL/GenBank/DDBJ whole genome shotgun (WGS) entry which is preliminary data.</text>
</comment>
<evidence type="ECO:0000256" key="4">
    <source>
        <dbReference type="ARBA" id="ARBA00022679"/>
    </source>
</evidence>
<dbReference type="NCBIfam" id="TIGR00229">
    <property type="entry name" value="sensory_box"/>
    <property type="match status" value="1"/>
</dbReference>
<organism evidence="13 14">
    <name type="scientific">Oceanospirillum multiglobuliferum</name>
    <dbReference type="NCBI Taxonomy" id="64969"/>
    <lineage>
        <taxon>Bacteria</taxon>
        <taxon>Pseudomonadati</taxon>
        <taxon>Pseudomonadota</taxon>
        <taxon>Gammaproteobacteria</taxon>
        <taxon>Oceanospirillales</taxon>
        <taxon>Oceanospirillaceae</taxon>
        <taxon>Oceanospirillum</taxon>
    </lineage>
</organism>
<dbReference type="PROSITE" id="PS50887">
    <property type="entry name" value="GGDEF"/>
    <property type="match status" value="1"/>
</dbReference>
<dbReference type="InterPro" id="IPR029151">
    <property type="entry name" value="Sensor-like_sf"/>
</dbReference>
<feature type="transmembrane region" description="Helical" evidence="9">
    <location>
        <begin position="22"/>
        <end position="46"/>
    </location>
</feature>
<evidence type="ECO:0000256" key="3">
    <source>
        <dbReference type="ARBA" id="ARBA00022553"/>
    </source>
</evidence>
<evidence type="ECO:0000313" key="14">
    <source>
        <dbReference type="Proteomes" id="UP000191418"/>
    </source>
</evidence>
<dbReference type="STRING" id="64969.SAMN02745127_00479"/>
<evidence type="ECO:0000256" key="5">
    <source>
        <dbReference type="ARBA" id="ARBA00022741"/>
    </source>
</evidence>
<dbReference type="OrthoDB" id="9812260at2"/>
<dbReference type="AlphaFoldDB" id="A0A1T4LI13"/>
<dbReference type="Proteomes" id="UP000191418">
    <property type="component" value="Unassembled WGS sequence"/>
</dbReference>
<keyword evidence="4" id="KW-0808">Transferase</keyword>
<dbReference type="Pfam" id="PF00990">
    <property type="entry name" value="GGDEF"/>
    <property type="match status" value="1"/>
</dbReference>
<dbReference type="SUPFAM" id="SSF55073">
    <property type="entry name" value="Nucleotide cyclase"/>
    <property type="match status" value="1"/>
</dbReference>
<dbReference type="PANTHER" id="PTHR46663">
    <property type="entry name" value="DIGUANYLATE CYCLASE DGCT-RELATED"/>
    <property type="match status" value="1"/>
</dbReference>
<feature type="domain" description="PAS" evidence="10">
    <location>
        <begin position="375"/>
        <end position="424"/>
    </location>
</feature>
<keyword evidence="9" id="KW-1133">Transmembrane helix</keyword>
<evidence type="ECO:0000259" key="12">
    <source>
        <dbReference type="PROSITE" id="PS50887"/>
    </source>
</evidence>
<dbReference type="SUPFAM" id="SSF55785">
    <property type="entry name" value="PYP-like sensor domain (PAS domain)"/>
    <property type="match status" value="1"/>
</dbReference>
<keyword evidence="7" id="KW-0067">ATP-binding</keyword>
<evidence type="ECO:0000256" key="2">
    <source>
        <dbReference type="ARBA" id="ARBA00004370"/>
    </source>
</evidence>
<dbReference type="InterPro" id="IPR048760">
    <property type="entry name" value="VP0354-like_sensor_dom"/>
</dbReference>
<dbReference type="Pfam" id="PF21623">
    <property type="entry name" value="HK_sensor_dom_bact"/>
    <property type="match status" value="1"/>
</dbReference>
<keyword evidence="14" id="KW-1185">Reference proteome</keyword>
<dbReference type="Gene3D" id="3.30.450.20">
    <property type="entry name" value="PAS domain"/>
    <property type="match status" value="3"/>
</dbReference>
<protein>
    <recommendedName>
        <fullName evidence="15">Diguanylate cyclase</fullName>
    </recommendedName>
</protein>
<gene>
    <name evidence="13" type="ORF">BTE48_01785</name>
</gene>
<dbReference type="PROSITE" id="PS50112">
    <property type="entry name" value="PAS"/>
    <property type="match status" value="1"/>
</dbReference>
<accession>A0A1T4LI13</accession>
<dbReference type="GO" id="GO:0016301">
    <property type="term" value="F:kinase activity"/>
    <property type="evidence" value="ECO:0007669"/>
    <property type="project" value="UniProtKB-KW"/>
</dbReference>
<dbReference type="InterPro" id="IPR000014">
    <property type="entry name" value="PAS"/>
</dbReference>
<dbReference type="SMART" id="SM00086">
    <property type="entry name" value="PAC"/>
    <property type="match status" value="1"/>
</dbReference>
<keyword evidence="5" id="KW-0547">Nucleotide-binding</keyword>
<evidence type="ECO:0008006" key="15">
    <source>
        <dbReference type="Google" id="ProtNLM"/>
    </source>
</evidence>
<dbReference type="SMART" id="SM00091">
    <property type="entry name" value="PAS"/>
    <property type="match status" value="1"/>
</dbReference>
<dbReference type="InterPro" id="IPR001610">
    <property type="entry name" value="PAC"/>
</dbReference>
<dbReference type="InterPro" id="IPR000160">
    <property type="entry name" value="GGDEF_dom"/>
</dbReference>
<dbReference type="GO" id="GO:0005524">
    <property type="term" value="F:ATP binding"/>
    <property type="evidence" value="ECO:0007669"/>
    <property type="project" value="UniProtKB-KW"/>
</dbReference>
<keyword evidence="8" id="KW-0902">Two-component regulatory system</keyword>
<proteinExistence type="predicted"/>
<dbReference type="SUPFAM" id="SSF103190">
    <property type="entry name" value="Sensory domain-like"/>
    <property type="match status" value="2"/>
</dbReference>
<keyword evidence="6" id="KW-0418">Kinase</keyword>
<reference evidence="13 14" key="1">
    <citation type="submission" date="2017-01" db="EMBL/GenBank/DDBJ databases">
        <title>Genome Sequencing of a Marine Spirillum, Oceanospirillum multiglobuliferum ATCC 33336, from Japan.</title>
        <authorList>
            <person name="Carney J.G."/>
            <person name="Trachtenberg A.M."/>
            <person name="Rheaume B.A."/>
            <person name="Linnane J.D."/>
            <person name="Pitts N.L."/>
            <person name="Mykles D.L."/>
            <person name="Maclea K.S."/>
        </authorList>
    </citation>
    <scope>NUCLEOTIDE SEQUENCE [LARGE SCALE GENOMIC DNA]</scope>
    <source>
        <strain evidence="13 14">ATCC 33336</strain>
    </source>
</reference>
<evidence type="ECO:0000256" key="8">
    <source>
        <dbReference type="ARBA" id="ARBA00023012"/>
    </source>
</evidence>
<dbReference type="PROSITE" id="PS50113">
    <property type="entry name" value="PAC"/>
    <property type="match status" value="1"/>
</dbReference>
<sequence length="655" mass="75412">MDTGHKLGFQIQEFDDQESRRLAILIGLRLFTVLFVILVAAFTYFLENDYQSRIQQLQSDEQGRLETISALIASDFSVLQSDIATLSHLKLLNDFINQPSQPTRMLLEQQFEDFVFYRQIYDQMRLIDLSGQEVVRINFNQGEPETVDRAVLQNKADRYYFQQTQALNMGQVYISPIDLNVEFNQIEEPYKPVMRVITPLFNHKGDRWGILVLNYRAERMLTHLSSDSETGAQIRLVDGEGHWLYEPAKNKSWALLAAQTDLNQQYAAIWRQMTAETDAQISLLSDGEFTAYHQLVIGTDVSPNFLLKAPIKWLLASTTSVPKRLKGGYDLGNLFYQWVFFSSLALIIGIAWLWAVRGFDRKRWERLSKLALTCVEQSQSAVIITDPNGRIVYTNPHFTTLTGYDFVDIKGQKPNFLRSGLTPEATYHELWRTLNNKESWQGQFVNKKRNGEVFWCQVLLTPITDREQHVTHYLCLEQDITQQKESEYQLQHLANHDALTGLANRNHLYNQFSAHLVNSADPEQNTSVLMIDIDHFKTFNDTYGHQAGDFVLQEVARLLSVQARQTDIVGRYGGEEFILVLPNTPLNRAIQVAERIRQSVCQQPFIYKEQTLQVTVSIGCSSAQHRVITEDDLIHQADMALYRAKHEGRDRVCAE</sequence>
<dbReference type="InterPro" id="IPR035965">
    <property type="entry name" value="PAS-like_dom_sf"/>
</dbReference>
<comment type="cofactor">
    <cofactor evidence="1">
        <name>Mg(2+)</name>
        <dbReference type="ChEBI" id="CHEBI:18420"/>
    </cofactor>
</comment>
<dbReference type="SMART" id="SM00267">
    <property type="entry name" value="GGDEF"/>
    <property type="match status" value="1"/>
</dbReference>
<evidence type="ECO:0000256" key="6">
    <source>
        <dbReference type="ARBA" id="ARBA00022777"/>
    </source>
</evidence>
<dbReference type="CDD" id="cd01949">
    <property type="entry name" value="GGDEF"/>
    <property type="match status" value="1"/>
</dbReference>
<dbReference type="Pfam" id="PF13426">
    <property type="entry name" value="PAS_9"/>
    <property type="match status" value="1"/>
</dbReference>
<dbReference type="PANTHER" id="PTHR46663:SF3">
    <property type="entry name" value="SLL0267 PROTEIN"/>
    <property type="match status" value="1"/>
</dbReference>
<name>A0A1T4LI13_9GAMM</name>
<dbReference type="InterPro" id="IPR000700">
    <property type="entry name" value="PAS-assoc_C"/>
</dbReference>
<feature type="domain" description="PAC" evidence="11">
    <location>
        <begin position="438"/>
        <end position="492"/>
    </location>
</feature>
<dbReference type="InterPro" id="IPR029787">
    <property type="entry name" value="Nucleotide_cyclase"/>
</dbReference>
<feature type="transmembrane region" description="Helical" evidence="9">
    <location>
        <begin position="335"/>
        <end position="356"/>
    </location>
</feature>
<dbReference type="InterPro" id="IPR052163">
    <property type="entry name" value="DGC-Regulatory_Protein"/>
</dbReference>
<dbReference type="GO" id="GO:0016020">
    <property type="term" value="C:membrane"/>
    <property type="evidence" value="ECO:0007669"/>
    <property type="project" value="UniProtKB-SubCell"/>
</dbReference>
<evidence type="ECO:0000313" key="13">
    <source>
        <dbReference type="EMBL" id="OPX56656.1"/>
    </source>
</evidence>
<dbReference type="CDD" id="cd00130">
    <property type="entry name" value="PAS"/>
    <property type="match status" value="1"/>
</dbReference>
<evidence type="ECO:0000259" key="11">
    <source>
        <dbReference type="PROSITE" id="PS50113"/>
    </source>
</evidence>
<evidence type="ECO:0000256" key="7">
    <source>
        <dbReference type="ARBA" id="ARBA00022840"/>
    </source>
</evidence>